<keyword evidence="2 6" id="KW-0813">Transport</keyword>
<dbReference type="PANTHER" id="PTHR11958">
    <property type="entry name" value="SODIUM/DICARBOXYLATE SYMPORTER-RELATED"/>
    <property type="match status" value="1"/>
</dbReference>
<dbReference type="PRINTS" id="PR00173">
    <property type="entry name" value="EDTRNSPORT"/>
</dbReference>
<evidence type="ECO:0000256" key="2">
    <source>
        <dbReference type="ARBA" id="ARBA00022448"/>
    </source>
</evidence>
<dbReference type="Proteomes" id="UP000612055">
    <property type="component" value="Unassembled WGS sequence"/>
</dbReference>
<accession>A0A835XYY7</accession>
<feature type="transmembrane region" description="Helical" evidence="6">
    <location>
        <begin position="105"/>
        <end position="129"/>
    </location>
</feature>
<dbReference type="PANTHER" id="PTHR11958:SF63">
    <property type="entry name" value="AMINO ACID TRANSPORTER"/>
    <property type="match status" value="1"/>
</dbReference>
<dbReference type="InterPro" id="IPR050746">
    <property type="entry name" value="DAACS"/>
</dbReference>
<comment type="caution">
    <text evidence="8">The sequence shown here is derived from an EMBL/GenBank/DDBJ whole genome shotgun (WGS) entry which is preliminary data.</text>
</comment>
<dbReference type="GO" id="GO:0015175">
    <property type="term" value="F:neutral L-amino acid transmembrane transporter activity"/>
    <property type="evidence" value="ECO:0007669"/>
    <property type="project" value="TreeGrafter"/>
</dbReference>
<keyword evidence="6" id="KW-0769">Symport</keyword>
<evidence type="ECO:0000256" key="1">
    <source>
        <dbReference type="ARBA" id="ARBA00004141"/>
    </source>
</evidence>
<protein>
    <recommendedName>
        <fullName evidence="6">Amino acid transporter</fullName>
    </recommendedName>
</protein>
<dbReference type="InterPro" id="IPR001991">
    <property type="entry name" value="Na-dicarboxylate_symporter"/>
</dbReference>
<proteinExistence type="inferred from homology"/>
<reference evidence="8" key="1">
    <citation type="journal article" date="2020" name="bioRxiv">
        <title>Comparative genomics of Chlamydomonas.</title>
        <authorList>
            <person name="Craig R.J."/>
            <person name="Hasan A.R."/>
            <person name="Ness R.W."/>
            <person name="Keightley P.D."/>
        </authorList>
    </citation>
    <scope>NUCLEOTIDE SEQUENCE</scope>
    <source>
        <strain evidence="8">CCAP 11/70</strain>
    </source>
</reference>
<dbReference type="GO" id="GO:0005886">
    <property type="term" value="C:plasma membrane"/>
    <property type="evidence" value="ECO:0007669"/>
    <property type="project" value="TreeGrafter"/>
</dbReference>
<keyword evidence="3 6" id="KW-0812">Transmembrane</keyword>
<evidence type="ECO:0000256" key="4">
    <source>
        <dbReference type="ARBA" id="ARBA00022989"/>
    </source>
</evidence>
<feature type="compositionally biased region" description="Basic residues" evidence="7">
    <location>
        <begin position="589"/>
        <end position="604"/>
    </location>
</feature>
<dbReference type="OrthoDB" id="5877963at2759"/>
<keyword evidence="4 6" id="KW-1133">Transmembrane helix</keyword>
<keyword evidence="5 6" id="KW-0472">Membrane</keyword>
<name>A0A835XYY7_9CHLO</name>
<dbReference type="GO" id="GO:0005313">
    <property type="term" value="F:L-glutamate transmembrane transporter activity"/>
    <property type="evidence" value="ECO:0007669"/>
    <property type="project" value="TreeGrafter"/>
</dbReference>
<evidence type="ECO:0000256" key="5">
    <source>
        <dbReference type="ARBA" id="ARBA00023136"/>
    </source>
</evidence>
<organism evidence="8 9">
    <name type="scientific">Edaphochlamys debaryana</name>
    <dbReference type="NCBI Taxonomy" id="47281"/>
    <lineage>
        <taxon>Eukaryota</taxon>
        <taxon>Viridiplantae</taxon>
        <taxon>Chlorophyta</taxon>
        <taxon>core chlorophytes</taxon>
        <taxon>Chlorophyceae</taxon>
        <taxon>CS clade</taxon>
        <taxon>Chlamydomonadales</taxon>
        <taxon>Chlamydomonadales incertae sedis</taxon>
        <taxon>Edaphochlamys</taxon>
    </lineage>
</organism>
<gene>
    <name evidence="8" type="ORF">HYH03_010658</name>
</gene>
<feature type="transmembrane region" description="Helical" evidence="6">
    <location>
        <begin position="274"/>
        <end position="294"/>
    </location>
</feature>
<evidence type="ECO:0000256" key="3">
    <source>
        <dbReference type="ARBA" id="ARBA00022692"/>
    </source>
</evidence>
<feature type="region of interest" description="Disordered" evidence="7">
    <location>
        <begin position="540"/>
        <end position="622"/>
    </location>
</feature>
<evidence type="ECO:0000313" key="9">
    <source>
        <dbReference type="Proteomes" id="UP000612055"/>
    </source>
</evidence>
<sequence>MATTKPASVALPDTEDLPLITSGTQGSDGSPLKGTGHTSAHAAGPGRRGGRLVAALRHLWHHEPLLLATLAGVGLGVVLGVALSFADLPSRAPGVLELLALPGDLLMRTLKMLVLPLITASVMAGVCALRQSTADMGKVARYTLLYYLGTTLGAVALGIVLVSAIRPGRGSPFDALDSGVGCHAANAAKTFALSLSLKVASHASATSGRSPAEALLGVVRSAFPDNIFAAAASMNVLGIITVSLLFGAALSVMGPEAAPMVQLIGIFNDAIGKIVGWVIWTSPVGIASLILTSICRACNLTSTLVALGLFIVTVLLGLGLWAGLALPALFWATTRRNPAAVYRGFSQAMATAFGTDSSNATLPITMRSAVELGCDPRIVQFFLPLGTTVNMNGTALYEAITVIFIAQAHGVALGFAGTLIVALTATLAAVGAAGIPSAGLVTMLMVLQAVELEQFAGDIAIILAVDWFLDRCRTVVNVLGDAFGTVIIDHHSRKWIPPAGGDDTGGGATFSDAAAVGTAPGLAGGGGGIELQAATAVAAGGRDRNGSAPSWEERAWVASEPQHPTSTSANHAHPDPHRASHSHADPHHPPHSHGPHHGHGHGHGHGGGLLHLLRPPPEEGVRQGLLEPERSASLEEGLGVEGAGAEGGASGVGGAEGPGGLAGLAGAGLAGAAASSAVSSGSRPYVSLDELHHRHPTHMAGPGQGAGAGTGGGGGFSAAGHASPAWLGHGDGAEGMGAGAGGHWGEVGAGAGSGGGAGAGGTASLTVARGGGW</sequence>
<dbReference type="Gene3D" id="1.10.3860.10">
    <property type="entry name" value="Sodium:dicarboxylate symporter"/>
    <property type="match status" value="1"/>
</dbReference>
<dbReference type="EMBL" id="JAEHOE010000057">
    <property type="protein sequence ID" value="KAG2490986.1"/>
    <property type="molecule type" value="Genomic_DNA"/>
</dbReference>
<feature type="transmembrane region" description="Helical" evidence="6">
    <location>
        <begin position="306"/>
        <end position="333"/>
    </location>
</feature>
<dbReference type="InterPro" id="IPR036458">
    <property type="entry name" value="Na:dicarbo_symporter_sf"/>
</dbReference>
<keyword evidence="9" id="KW-1185">Reference proteome</keyword>
<evidence type="ECO:0000313" key="8">
    <source>
        <dbReference type="EMBL" id="KAG2490986.1"/>
    </source>
</evidence>
<feature type="transmembrane region" description="Helical" evidence="6">
    <location>
        <begin position="227"/>
        <end position="253"/>
    </location>
</feature>
<dbReference type="SUPFAM" id="SSF118215">
    <property type="entry name" value="Proton glutamate symport protein"/>
    <property type="match status" value="1"/>
</dbReference>
<comment type="similarity">
    <text evidence="6">Belongs to the dicarboxylate/amino acid:cation symporter (DAACS) (TC 2.A.23) family.</text>
</comment>
<evidence type="ECO:0000256" key="6">
    <source>
        <dbReference type="RuleBase" id="RU361216"/>
    </source>
</evidence>
<feature type="compositionally biased region" description="Basic and acidic residues" evidence="7">
    <location>
        <begin position="572"/>
        <end position="588"/>
    </location>
</feature>
<feature type="transmembrane region" description="Helical" evidence="6">
    <location>
        <begin position="144"/>
        <end position="165"/>
    </location>
</feature>
<dbReference type="AlphaFoldDB" id="A0A835XYY7"/>
<comment type="subcellular location">
    <subcellularLocation>
        <location evidence="1 6">Membrane</location>
        <topology evidence="1 6">Multi-pass membrane protein</topology>
    </subcellularLocation>
</comment>
<feature type="transmembrane region" description="Helical" evidence="6">
    <location>
        <begin position="65"/>
        <end position="85"/>
    </location>
</feature>
<dbReference type="GO" id="GO:0015501">
    <property type="term" value="F:glutamate:sodium symporter activity"/>
    <property type="evidence" value="ECO:0007669"/>
    <property type="project" value="TreeGrafter"/>
</dbReference>
<dbReference type="Pfam" id="PF00375">
    <property type="entry name" value="SDF"/>
    <property type="match status" value="1"/>
</dbReference>
<feature type="region of interest" description="Disordered" evidence="7">
    <location>
        <begin position="1"/>
        <end position="46"/>
    </location>
</feature>
<evidence type="ECO:0000256" key="7">
    <source>
        <dbReference type="SAM" id="MobiDB-lite"/>
    </source>
</evidence>
<feature type="compositionally biased region" description="Basic and acidic residues" evidence="7">
    <location>
        <begin position="541"/>
        <end position="555"/>
    </location>
</feature>